<feature type="binding site" evidence="10">
    <location>
        <position position="287"/>
    </location>
    <ligand>
        <name>Zn(2+)</name>
        <dbReference type="ChEBI" id="CHEBI:29105"/>
    </ligand>
</feature>
<evidence type="ECO:0000313" key="14">
    <source>
        <dbReference type="Proteomes" id="UP000035088"/>
    </source>
</evidence>
<keyword evidence="3 10" id="KW-0479">Metal-binding</keyword>
<evidence type="ECO:0000313" key="13">
    <source>
        <dbReference type="EMBL" id="GAB11554.1"/>
    </source>
</evidence>
<dbReference type="GO" id="GO:0019843">
    <property type="term" value="F:rRNA binding"/>
    <property type="evidence" value="ECO:0007669"/>
    <property type="project" value="UniProtKB-KW"/>
</dbReference>
<feature type="domain" description="CP-type G" evidence="12">
    <location>
        <begin position="101"/>
        <end position="259"/>
    </location>
</feature>
<dbReference type="STRING" id="1073574.GOARA_078_00030"/>
<comment type="caution">
    <text evidence="13">The sequence shown here is derived from an EMBL/GenBank/DDBJ whole genome shotgun (WGS) entry which is preliminary data.</text>
</comment>
<dbReference type="InterPro" id="IPR010914">
    <property type="entry name" value="RsgA_GTPase_dom"/>
</dbReference>
<keyword evidence="5 10" id="KW-0547">Nucleotide-binding</keyword>
<protein>
    <recommendedName>
        <fullName evidence="10">Small ribosomal subunit biogenesis GTPase RsgA</fullName>
        <ecNumber evidence="10">3.6.1.-</ecNumber>
    </recommendedName>
</protein>
<keyword evidence="8 10" id="KW-0694">RNA-binding</keyword>
<keyword evidence="2 10" id="KW-0690">Ribosome biogenesis</keyword>
<comment type="subcellular location">
    <subcellularLocation>
        <location evidence="10">Cytoplasm</location>
    </subcellularLocation>
</comment>
<dbReference type="PROSITE" id="PS51721">
    <property type="entry name" value="G_CP"/>
    <property type="match status" value="1"/>
</dbReference>
<dbReference type="EC" id="3.6.1.-" evidence="10"/>
<evidence type="ECO:0000256" key="10">
    <source>
        <dbReference type="HAMAP-Rule" id="MF_01820"/>
    </source>
</evidence>
<dbReference type="PROSITE" id="PS50936">
    <property type="entry name" value="ENGC_GTPASE"/>
    <property type="match status" value="1"/>
</dbReference>
<dbReference type="GO" id="GO:0042274">
    <property type="term" value="P:ribosomal small subunit biogenesis"/>
    <property type="evidence" value="ECO:0007669"/>
    <property type="project" value="UniProtKB-UniRule"/>
</dbReference>
<dbReference type="GO" id="GO:0046872">
    <property type="term" value="F:metal ion binding"/>
    <property type="evidence" value="ECO:0007669"/>
    <property type="project" value="UniProtKB-KW"/>
</dbReference>
<gene>
    <name evidence="10 13" type="primary">rsgA</name>
    <name evidence="13" type="ORF">GOARA_078_00030</name>
</gene>
<evidence type="ECO:0000256" key="4">
    <source>
        <dbReference type="ARBA" id="ARBA00022730"/>
    </source>
</evidence>
<dbReference type="Gene3D" id="1.10.40.50">
    <property type="entry name" value="Probable gtpase engc, domain 3"/>
    <property type="match status" value="1"/>
</dbReference>
<feature type="binding site" evidence="10">
    <location>
        <begin position="150"/>
        <end position="153"/>
    </location>
    <ligand>
        <name>GTP</name>
        <dbReference type="ChEBI" id="CHEBI:37565"/>
    </ligand>
</feature>
<keyword evidence="1 10" id="KW-0963">Cytoplasm</keyword>
<dbReference type="AlphaFoldDB" id="G7H6S9"/>
<feature type="binding site" evidence="10">
    <location>
        <position position="295"/>
    </location>
    <ligand>
        <name>Zn(2+)</name>
        <dbReference type="ChEBI" id="CHEBI:29105"/>
    </ligand>
</feature>
<dbReference type="PANTHER" id="PTHR32120:SF10">
    <property type="entry name" value="SMALL RIBOSOMAL SUBUNIT BIOGENESIS GTPASE RSGA"/>
    <property type="match status" value="1"/>
</dbReference>
<keyword evidence="6 10" id="KW-0378">Hydrolase</keyword>
<dbReference type="GO" id="GO:0005525">
    <property type="term" value="F:GTP binding"/>
    <property type="evidence" value="ECO:0007669"/>
    <property type="project" value="UniProtKB-UniRule"/>
</dbReference>
<dbReference type="SUPFAM" id="SSF52540">
    <property type="entry name" value="P-loop containing nucleoside triphosphate hydrolases"/>
    <property type="match status" value="1"/>
</dbReference>
<evidence type="ECO:0000256" key="7">
    <source>
        <dbReference type="ARBA" id="ARBA00022833"/>
    </source>
</evidence>
<evidence type="ECO:0000259" key="12">
    <source>
        <dbReference type="PROSITE" id="PS51721"/>
    </source>
</evidence>
<proteinExistence type="inferred from homology"/>
<feature type="domain" description="EngC GTPase" evidence="11">
    <location>
        <begin position="111"/>
        <end position="257"/>
    </location>
</feature>
<comment type="function">
    <text evidence="10">One of several proteins that assist in the late maturation steps of the functional core of the 30S ribosomal subunit. Helps release RbfA from mature subunits. May play a role in the assembly of ribosomal proteins into the subunit. Circularly permuted GTPase that catalyzes slow GTP hydrolysis, GTPase activity is stimulated by the 30S ribosomal subunit.</text>
</comment>
<keyword evidence="9 10" id="KW-0342">GTP-binding</keyword>
<organism evidence="13 14">
    <name type="scientific">Gordonia araii NBRC 100433</name>
    <dbReference type="NCBI Taxonomy" id="1073574"/>
    <lineage>
        <taxon>Bacteria</taxon>
        <taxon>Bacillati</taxon>
        <taxon>Actinomycetota</taxon>
        <taxon>Actinomycetes</taxon>
        <taxon>Mycobacteriales</taxon>
        <taxon>Gordoniaceae</taxon>
        <taxon>Gordonia</taxon>
    </lineage>
</organism>
<dbReference type="OrthoDB" id="9809485at2"/>
<dbReference type="Proteomes" id="UP000035088">
    <property type="component" value="Unassembled WGS sequence"/>
</dbReference>
<comment type="similarity">
    <text evidence="10">Belongs to the TRAFAC class YlqF/YawG GTPase family. RsgA subfamily.</text>
</comment>
<dbReference type="EMBL" id="BAEE01000078">
    <property type="protein sequence ID" value="GAB11554.1"/>
    <property type="molecule type" value="Genomic_DNA"/>
</dbReference>
<dbReference type="CDD" id="cd01854">
    <property type="entry name" value="YjeQ_EngC"/>
    <property type="match status" value="1"/>
</dbReference>
<evidence type="ECO:0000259" key="11">
    <source>
        <dbReference type="PROSITE" id="PS50936"/>
    </source>
</evidence>
<evidence type="ECO:0000256" key="3">
    <source>
        <dbReference type="ARBA" id="ARBA00022723"/>
    </source>
</evidence>
<keyword evidence="14" id="KW-1185">Reference proteome</keyword>
<comment type="subunit">
    <text evidence="10">Monomer. Associates with 30S ribosomal subunit, binds 16S rRNA.</text>
</comment>
<feature type="binding site" evidence="10">
    <location>
        <position position="282"/>
    </location>
    <ligand>
        <name>Zn(2+)</name>
        <dbReference type="ChEBI" id="CHEBI:29105"/>
    </ligand>
</feature>
<evidence type="ECO:0000256" key="6">
    <source>
        <dbReference type="ARBA" id="ARBA00022801"/>
    </source>
</evidence>
<evidence type="ECO:0000256" key="8">
    <source>
        <dbReference type="ARBA" id="ARBA00022884"/>
    </source>
</evidence>
<sequence>MSLSPDSFDLPSIGWDAQRAAEFTDDAARGLIPGRVSRVDRGRCSVLTPIGPLRAATTALPRADAETAVVTGDWVALRLDGTAEVESVLPRRGAIYRASADRTSRRQPLVANVDTVVVAAALTGRLRPSKVERLMALAWDAGATPLVVLTKSDLFDGDPRAAADELAGSMPGAEVIVISSLTGAGLDGIRSRLRGTTVVLGASGVGKSTLVNVLVGDERMDTGDVRTADDKGRHTTVTRELIPIPGGGVLIDTPGLRGIGLQDADDGIEKVYADIDELAASCRFADCGHRSEPGCAVRAAIDDGELGADRLARYERLLRESRWAASRGDAREECRRRDEWKAITKQQRADYRLRERNGNRRGRG</sequence>
<comment type="cofactor">
    <cofactor evidence="10">
        <name>Zn(2+)</name>
        <dbReference type="ChEBI" id="CHEBI:29105"/>
    </cofactor>
    <text evidence="10">Binds 1 zinc ion per subunit.</text>
</comment>
<dbReference type="InterPro" id="IPR004881">
    <property type="entry name" value="Ribosome_biogen_GTPase_RsgA"/>
</dbReference>
<evidence type="ECO:0000256" key="9">
    <source>
        <dbReference type="ARBA" id="ARBA00023134"/>
    </source>
</evidence>
<evidence type="ECO:0000256" key="1">
    <source>
        <dbReference type="ARBA" id="ARBA00022490"/>
    </source>
</evidence>
<name>G7H6S9_9ACTN</name>
<dbReference type="NCBIfam" id="TIGR00157">
    <property type="entry name" value="ribosome small subunit-dependent GTPase A"/>
    <property type="match status" value="1"/>
</dbReference>
<dbReference type="RefSeq" id="WP_007323629.1">
    <property type="nucleotide sequence ID" value="NZ_BAEE01000078.1"/>
</dbReference>
<dbReference type="InterPro" id="IPR030378">
    <property type="entry name" value="G_CP_dom"/>
</dbReference>
<dbReference type="HAMAP" id="MF_01820">
    <property type="entry name" value="GTPase_RsgA"/>
    <property type="match status" value="1"/>
</dbReference>
<evidence type="ECO:0000256" key="5">
    <source>
        <dbReference type="ARBA" id="ARBA00022741"/>
    </source>
</evidence>
<evidence type="ECO:0000256" key="2">
    <source>
        <dbReference type="ARBA" id="ARBA00022517"/>
    </source>
</evidence>
<feature type="binding site" evidence="10">
    <location>
        <begin position="201"/>
        <end position="209"/>
    </location>
    <ligand>
        <name>GTP</name>
        <dbReference type="ChEBI" id="CHEBI:37565"/>
    </ligand>
</feature>
<dbReference type="Gene3D" id="3.40.50.300">
    <property type="entry name" value="P-loop containing nucleotide triphosphate hydrolases"/>
    <property type="match status" value="1"/>
</dbReference>
<accession>G7H6S9</accession>
<reference evidence="13 14" key="1">
    <citation type="submission" date="2011-11" db="EMBL/GenBank/DDBJ databases">
        <title>Whole genome shotgun sequence of Gordonia araii NBRC 100433.</title>
        <authorList>
            <person name="Yoshida Y."/>
            <person name="Hosoyama A."/>
            <person name="Tsuchikane K."/>
            <person name="Katsumata H."/>
            <person name="Yamazaki S."/>
            <person name="Fujita N."/>
        </authorList>
    </citation>
    <scope>NUCLEOTIDE SEQUENCE [LARGE SCALE GENOMIC DNA]</scope>
    <source>
        <strain evidence="13 14">NBRC 100433</strain>
    </source>
</reference>
<dbReference type="Pfam" id="PF03193">
    <property type="entry name" value="RsgA_GTPase"/>
    <property type="match status" value="1"/>
</dbReference>
<dbReference type="GO" id="GO:0003924">
    <property type="term" value="F:GTPase activity"/>
    <property type="evidence" value="ECO:0007669"/>
    <property type="project" value="UniProtKB-UniRule"/>
</dbReference>
<feature type="binding site" evidence="10">
    <location>
        <position position="289"/>
    </location>
    <ligand>
        <name>Zn(2+)</name>
        <dbReference type="ChEBI" id="CHEBI:29105"/>
    </ligand>
</feature>
<keyword evidence="4 10" id="KW-0699">rRNA-binding</keyword>
<dbReference type="PANTHER" id="PTHR32120">
    <property type="entry name" value="SMALL RIBOSOMAL SUBUNIT BIOGENESIS GTPASE RSGA"/>
    <property type="match status" value="1"/>
</dbReference>
<keyword evidence="7 10" id="KW-0862">Zinc</keyword>
<dbReference type="InterPro" id="IPR027417">
    <property type="entry name" value="P-loop_NTPase"/>
</dbReference>
<dbReference type="GO" id="GO:0005737">
    <property type="term" value="C:cytoplasm"/>
    <property type="evidence" value="ECO:0007669"/>
    <property type="project" value="UniProtKB-SubCell"/>
</dbReference>